<comment type="function">
    <text evidence="1">Involved in DNA recombination.</text>
</comment>
<evidence type="ECO:0000256" key="4">
    <source>
        <dbReference type="ARBA" id="ARBA00023172"/>
    </source>
</evidence>
<dbReference type="eggNOG" id="COG1322">
    <property type="taxonomic scope" value="Bacteria"/>
</dbReference>
<accession>K4KIZ9</accession>
<protein>
    <submittedName>
        <fullName evidence="7">RmuC domain-containing protein family</fullName>
    </submittedName>
</protein>
<name>K4KIZ9_SIMAS</name>
<keyword evidence="6" id="KW-1133">Transmembrane helix</keyword>
<evidence type="ECO:0000256" key="1">
    <source>
        <dbReference type="ARBA" id="ARBA00003416"/>
    </source>
</evidence>
<keyword evidence="8" id="KW-1185">Reference proteome</keyword>
<feature type="coiled-coil region" evidence="5">
    <location>
        <begin position="59"/>
        <end position="107"/>
    </location>
</feature>
<dbReference type="PANTHER" id="PTHR30563:SF0">
    <property type="entry name" value="DNA RECOMBINATION PROTEIN RMUC"/>
    <property type="match status" value="1"/>
</dbReference>
<dbReference type="HOGENOM" id="CLU_024057_0_0_6"/>
<evidence type="ECO:0000313" key="7">
    <source>
        <dbReference type="EMBL" id="AFU97958.1"/>
    </source>
</evidence>
<dbReference type="InterPro" id="IPR003798">
    <property type="entry name" value="DNA_recombination_RmuC"/>
</dbReference>
<keyword evidence="4" id="KW-0233">DNA recombination</keyword>
<reference evidence="7 8" key="1">
    <citation type="journal article" date="2013" name="Genome Announc.">
        <title>Complete genome sequence of Simiduia agarivorans SA1(T), a marine bacterium able to degrade a variety of polysaccharides.</title>
        <authorList>
            <person name="Lin S.Y."/>
            <person name="Shieh W.Y."/>
            <person name="Chen J.S."/>
            <person name="Tang S.L."/>
        </authorList>
    </citation>
    <scope>NUCLEOTIDE SEQUENCE [LARGE SCALE GENOMIC DNA]</scope>
    <source>
        <strain evidence="8">DSM 21679 / JCM 13881 / BCRC 17597 / SA1</strain>
    </source>
</reference>
<keyword evidence="3 5" id="KW-0175">Coiled coil</keyword>
<keyword evidence="6" id="KW-0472">Membrane</keyword>
<feature type="transmembrane region" description="Helical" evidence="6">
    <location>
        <begin position="12"/>
        <end position="30"/>
    </location>
</feature>
<proteinExistence type="inferred from homology"/>
<dbReference type="GO" id="GO:0006310">
    <property type="term" value="P:DNA recombination"/>
    <property type="evidence" value="ECO:0007669"/>
    <property type="project" value="UniProtKB-KW"/>
</dbReference>
<evidence type="ECO:0000256" key="6">
    <source>
        <dbReference type="SAM" id="Phobius"/>
    </source>
</evidence>
<organism evidence="7 8">
    <name type="scientific">Simiduia agarivorans (strain DSM 21679 / JCM 13881 / BCRC 17597 / SA1)</name>
    <dbReference type="NCBI Taxonomy" id="1117647"/>
    <lineage>
        <taxon>Bacteria</taxon>
        <taxon>Pseudomonadati</taxon>
        <taxon>Pseudomonadota</taxon>
        <taxon>Gammaproteobacteria</taxon>
        <taxon>Cellvibrionales</taxon>
        <taxon>Cellvibrionaceae</taxon>
        <taxon>Simiduia</taxon>
    </lineage>
</organism>
<evidence type="ECO:0000256" key="2">
    <source>
        <dbReference type="ARBA" id="ARBA00009840"/>
    </source>
</evidence>
<evidence type="ECO:0000313" key="8">
    <source>
        <dbReference type="Proteomes" id="UP000000466"/>
    </source>
</evidence>
<comment type="similarity">
    <text evidence="2">Belongs to the RmuC family.</text>
</comment>
<keyword evidence="6" id="KW-0812">Transmembrane</keyword>
<dbReference type="PANTHER" id="PTHR30563">
    <property type="entry name" value="DNA RECOMBINATION PROTEIN RMUC"/>
    <property type="match status" value="1"/>
</dbReference>
<dbReference type="KEGG" id="saga:M5M_03745"/>
<dbReference type="Proteomes" id="UP000000466">
    <property type="component" value="Chromosome"/>
</dbReference>
<dbReference type="RefSeq" id="WP_015046131.1">
    <property type="nucleotide sequence ID" value="NC_018868.3"/>
</dbReference>
<evidence type="ECO:0000256" key="3">
    <source>
        <dbReference type="ARBA" id="ARBA00023054"/>
    </source>
</evidence>
<dbReference type="EMBL" id="CP003746">
    <property type="protein sequence ID" value="AFU97958.1"/>
    <property type="molecule type" value="Genomic_DNA"/>
</dbReference>
<dbReference type="Pfam" id="PF02646">
    <property type="entry name" value="RmuC"/>
    <property type="match status" value="1"/>
</dbReference>
<evidence type="ECO:0000256" key="5">
    <source>
        <dbReference type="SAM" id="Coils"/>
    </source>
</evidence>
<gene>
    <name evidence="7" type="ordered locus">M5M_03745</name>
</gene>
<sequence length="512" mass="58386">MAVLPLEWQWLAAVAMGAGAIAWLITWLFFRHRVSLLTQQTMQRLAESEQALSLSRHEMLTIERRCDEFRQQLSDLRSELNAERASAQQSREQAASKSQQVLQLESERTQWQADRKQLLATVEENARLNTALEQQRLRMTEQIALLTDAKATLVQEFENTANRIFEDKSQKFSDRSKESLELTLNPLKQQLSDFRKRVDEVYGQEAAERNRLVGQITELQKQTQKISQDAINLTNALKGDNKAQGNWGEVVLERLLEESGLQKGREYETQLAFKSETGNRRNPDVVIRLPEQKDIIIDAKVSLVDYERYCSTDDAEEKKRHLKAHLQSMRAHISGLSFKDYEKLEGVRTLDFIFIFIPVEAAFMLALQEEPGLFREAYDKHIILVSPTTLLATLRTVENIWRYEKQNKNAERIAQQAGGLYDQFCLLLDAFDEVGKAIDRSQDAFTKAQGRLASGRGNLIKRVEDIRKLGAKTKKQLKGALTDSALGAADDIKALEDQAGSELTTENEEVES</sequence>
<dbReference type="STRING" id="1117647.M5M_03745"/>
<dbReference type="AlphaFoldDB" id="K4KIZ9"/>